<dbReference type="PANTHER" id="PTHR19211">
    <property type="entry name" value="ATP-BINDING TRANSPORT PROTEIN-RELATED"/>
    <property type="match status" value="1"/>
</dbReference>
<dbReference type="GO" id="GO:0016887">
    <property type="term" value="F:ATP hydrolysis activity"/>
    <property type="evidence" value="ECO:0007669"/>
    <property type="project" value="InterPro"/>
</dbReference>
<dbReference type="InterPro" id="IPR027417">
    <property type="entry name" value="P-loop_NTPase"/>
</dbReference>
<dbReference type="SUPFAM" id="SSF52540">
    <property type="entry name" value="P-loop containing nucleoside triphosphate hydrolases"/>
    <property type="match status" value="2"/>
</dbReference>
<dbReference type="GO" id="GO:0005524">
    <property type="term" value="F:ATP binding"/>
    <property type="evidence" value="ECO:0007669"/>
    <property type="project" value="UniProtKB-KW"/>
</dbReference>
<dbReference type="PANTHER" id="PTHR19211:SF117">
    <property type="entry name" value="ATP-BINDING CASSETTE SUB-FAMILY F MEMBER 3"/>
    <property type="match status" value="1"/>
</dbReference>
<dbReference type="CDD" id="cd03221">
    <property type="entry name" value="ABCF_EF-3"/>
    <property type="match status" value="2"/>
</dbReference>
<protein>
    <submittedName>
        <fullName evidence="6">ATP-binding cassette, regulator of translational elongation</fullName>
    </submittedName>
</protein>
<keyword evidence="4" id="KW-0007">Acetylation</keyword>
<dbReference type="SMART" id="SM00382">
    <property type="entry name" value="AAA"/>
    <property type="match status" value="2"/>
</dbReference>
<evidence type="ECO:0000256" key="3">
    <source>
        <dbReference type="ARBA" id="ARBA00022840"/>
    </source>
</evidence>
<keyword evidence="3 6" id="KW-0067">ATP-binding</keyword>
<dbReference type="Gene3D" id="3.40.50.300">
    <property type="entry name" value="P-loop containing nucleotide triphosphate hydrolases"/>
    <property type="match status" value="2"/>
</dbReference>
<keyword evidence="1" id="KW-0677">Repeat</keyword>
<dbReference type="Proteomes" id="UP001151518">
    <property type="component" value="Unassembled WGS sequence"/>
</dbReference>
<sequence>MAVQSSLDKKRIQNLLQSNVPGIDEVIVEYIQGYLDDAAAAITSTGERDMEDDPIENLIKPLLDDVSSDEAKVSQLCDKFSQMLSDVEKQAEPRKDGSLAKLAAPVNMAAQLAQIDKATKASYAGTTDLAHKKSRIVASQVDVKKLKKAEARIAAKLEKRGIKSRYEASKLINENPLDDDDLLMKVNPVIDYTSTRDKIKDVKLNGFDISYAGKRILTNSDLHLVYGRRYGLIGRNGIGKSTLLRNIAYRELAVPTYISILFVEQEMVGDDTPAIRSVLKADLFREQLLRDEAAIVEEMKRLDMPAPLDERGEAMSKHEIDAKKNEMGDRLNSIMTKLTEIESDKAESKAGAILNGLGFSTEDFQKPTRSFSGGWRMRLSLARALFCRPDLLLLDEPTNMLDIPAVVWLEKYMKTWTSTLLVVSHDREFLDEVATDIIHQHSEQLDHYRGNFQSFWSTREERRKNQLREYESQMQYRAHLQDFIDRWRYNANRAAQAQMKIKILEKLPVLEKPEDDKVVTFSFPNPESISPPVLYMDSVTFGYSPEKNILEKVNIDMQMDARVAIVGPNGAGKTTMLKLLIGKLDPTGGIVHRHGRLRIAYFSQHHVDQLDVKLTAVGHLKKMFPGNTDEEYRRHLGAFGISGMTGLQEIGTLSGGQKSRVTFAGLAVQQPHFLVLDEPTNHLDMESIDALTTALKQFAGGVVLVSHDERFIDSVCTEMWVCADKKVTRFAGEGIKEYKKLICPPDEN</sequence>
<dbReference type="InterPro" id="IPR003439">
    <property type="entry name" value="ABC_transporter-like_ATP-bd"/>
</dbReference>
<dbReference type="Pfam" id="PF26051">
    <property type="entry name" value="PWI_ABCF3"/>
    <property type="match status" value="1"/>
</dbReference>
<proteinExistence type="predicted"/>
<accession>A0A9W8FXY5</accession>
<evidence type="ECO:0000259" key="5">
    <source>
        <dbReference type="PROSITE" id="PS50893"/>
    </source>
</evidence>
<evidence type="ECO:0000313" key="6">
    <source>
        <dbReference type="EMBL" id="KAJ2670458.1"/>
    </source>
</evidence>
<dbReference type="InterPro" id="IPR058770">
    <property type="entry name" value="PWI_ABCF3"/>
</dbReference>
<comment type="caution">
    <text evidence="6">The sequence shown here is derived from an EMBL/GenBank/DDBJ whole genome shotgun (WGS) entry which is preliminary data.</text>
</comment>
<dbReference type="FunFam" id="3.40.50.300:FF:000104">
    <property type="entry name" value="ATP-binding cassette sub-family F member 3"/>
    <property type="match status" value="1"/>
</dbReference>
<gene>
    <name evidence="6" type="primary">GCN20</name>
    <name evidence="6" type="ORF">GGI25_005842</name>
</gene>
<dbReference type="InterPro" id="IPR003593">
    <property type="entry name" value="AAA+_ATPase"/>
</dbReference>
<dbReference type="PROSITE" id="PS00211">
    <property type="entry name" value="ABC_TRANSPORTER_1"/>
    <property type="match status" value="2"/>
</dbReference>
<name>A0A9W8FXY5_9FUNG</name>
<dbReference type="Pfam" id="PF12848">
    <property type="entry name" value="ABC_tran_Xtn"/>
    <property type="match status" value="1"/>
</dbReference>
<keyword evidence="2" id="KW-0547">Nucleotide-binding</keyword>
<feature type="domain" description="ABC transporter" evidence="5">
    <location>
        <begin position="202"/>
        <end position="467"/>
    </location>
</feature>
<dbReference type="InterPro" id="IPR050611">
    <property type="entry name" value="ABCF"/>
</dbReference>
<dbReference type="OrthoDB" id="2110130at2759"/>
<dbReference type="Pfam" id="PF00005">
    <property type="entry name" value="ABC_tran"/>
    <property type="match status" value="2"/>
</dbReference>
<evidence type="ECO:0000256" key="1">
    <source>
        <dbReference type="ARBA" id="ARBA00022737"/>
    </source>
</evidence>
<organism evidence="6 7">
    <name type="scientific">Coemansia spiralis</name>
    <dbReference type="NCBI Taxonomy" id="417178"/>
    <lineage>
        <taxon>Eukaryota</taxon>
        <taxon>Fungi</taxon>
        <taxon>Fungi incertae sedis</taxon>
        <taxon>Zoopagomycota</taxon>
        <taxon>Kickxellomycotina</taxon>
        <taxon>Kickxellomycetes</taxon>
        <taxon>Kickxellales</taxon>
        <taxon>Kickxellaceae</taxon>
        <taxon>Coemansia</taxon>
    </lineage>
</organism>
<evidence type="ECO:0000256" key="2">
    <source>
        <dbReference type="ARBA" id="ARBA00022741"/>
    </source>
</evidence>
<dbReference type="AlphaFoldDB" id="A0A9W8FXY5"/>
<evidence type="ECO:0000256" key="4">
    <source>
        <dbReference type="ARBA" id="ARBA00022990"/>
    </source>
</evidence>
<dbReference type="InterPro" id="IPR017871">
    <property type="entry name" value="ABC_transporter-like_CS"/>
</dbReference>
<dbReference type="PROSITE" id="PS50893">
    <property type="entry name" value="ABC_TRANSPORTER_2"/>
    <property type="match status" value="2"/>
</dbReference>
<dbReference type="EMBL" id="JANBTW010000124">
    <property type="protein sequence ID" value="KAJ2670458.1"/>
    <property type="molecule type" value="Genomic_DNA"/>
</dbReference>
<reference evidence="6" key="1">
    <citation type="submission" date="2022-07" db="EMBL/GenBank/DDBJ databases">
        <title>Phylogenomic reconstructions and comparative analyses of Kickxellomycotina fungi.</title>
        <authorList>
            <person name="Reynolds N.K."/>
            <person name="Stajich J.E."/>
            <person name="Barry K."/>
            <person name="Grigoriev I.V."/>
            <person name="Crous P."/>
            <person name="Smith M.E."/>
        </authorList>
    </citation>
    <scope>NUCLEOTIDE SEQUENCE</scope>
    <source>
        <strain evidence="6">NRRL 3115</strain>
    </source>
</reference>
<dbReference type="FunFam" id="3.40.50.300:FF:000882">
    <property type="entry name" value="Translation initiation regulator (Gcn20)"/>
    <property type="match status" value="1"/>
</dbReference>
<dbReference type="InterPro" id="IPR032781">
    <property type="entry name" value="ABC_tran_Xtn"/>
</dbReference>
<evidence type="ECO:0000313" key="7">
    <source>
        <dbReference type="Proteomes" id="UP001151518"/>
    </source>
</evidence>
<feature type="domain" description="ABC transporter" evidence="5">
    <location>
        <begin position="534"/>
        <end position="748"/>
    </location>
</feature>